<organism evidence="2 3">
    <name type="scientific">Galdieria partita</name>
    <dbReference type="NCBI Taxonomy" id="83374"/>
    <lineage>
        <taxon>Eukaryota</taxon>
        <taxon>Rhodophyta</taxon>
        <taxon>Bangiophyceae</taxon>
        <taxon>Galdieriales</taxon>
        <taxon>Galdieriaceae</taxon>
        <taxon>Galdieria</taxon>
    </lineage>
</organism>
<feature type="compositionally biased region" description="Basic and acidic residues" evidence="1">
    <location>
        <begin position="327"/>
        <end position="340"/>
    </location>
</feature>
<evidence type="ECO:0000313" key="2">
    <source>
        <dbReference type="EMBL" id="GJQ12581.1"/>
    </source>
</evidence>
<feature type="compositionally biased region" description="Acidic residues" evidence="1">
    <location>
        <begin position="435"/>
        <end position="453"/>
    </location>
</feature>
<reference evidence="2" key="2">
    <citation type="submission" date="2022-01" db="EMBL/GenBank/DDBJ databases">
        <authorList>
            <person name="Hirooka S."/>
            <person name="Miyagishima S.Y."/>
        </authorList>
    </citation>
    <scope>NUCLEOTIDE SEQUENCE</scope>
    <source>
        <strain evidence="2">NBRC 102759</strain>
    </source>
</reference>
<dbReference type="Proteomes" id="UP001061958">
    <property type="component" value="Unassembled WGS sequence"/>
</dbReference>
<gene>
    <name evidence="2" type="ORF">GpartN1_g4372.t1</name>
</gene>
<feature type="compositionally biased region" description="Acidic residues" evidence="1">
    <location>
        <begin position="408"/>
        <end position="417"/>
    </location>
</feature>
<keyword evidence="3" id="KW-1185">Reference proteome</keyword>
<evidence type="ECO:0000313" key="3">
    <source>
        <dbReference type="Proteomes" id="UP001061958"/>
    </source>
</evidence>
<protein>
    <submittedName>
        <fullName evidence="2">Uncharacterized protein</fullName>
    </submittedName>
</protein>
<dbReference type="EMBL" id="BQMJ01000034">
    <property type="protein sequence ID" value="GJQ12581.1"/>
    <property type="molecule type" value="Genomic_DNA"/>
</dbReference>
<accession>A0A9C7UR99</accession>
<proteinExistence type="predicted"/>
<comment type="caution">
    <text evidence="2">The sequence shown here is derived from an EMBL/GenBank/DDBJ whole genome shotgun (WGS) entry which is preliminary data.</text>
</comment>
<reference evidence="2" key="1">
    <citation type="journal article" date="2022" name="Proc. Natl. Acad. Sci. U.S.A.">
        <title>Life cycle and functional genomics of the unicellular red alga Galdieria for elucidating algal and plant evolution and industrial use.</title>
        <authorList>
            <person name="Hirooka S."/>
            <person name="Itabashi T."/>
            <person name="Ichinose T.M."/>
            <person name="Onuma R."/>
            <person name="Fujiwara T."/>
            <person name="Yamashita S."/>
            <person name="Jong L.W."/>
            <person name="Tomita R."/>
            <person name="Iwane A.H."/>
            <person name="Miyagishima S.Y."/>
        </authorList>
    </citation>
    <scope>NUCLEOTIDE SEQUENCE</scope>
    <source>
        <strain evidence="2">NBRC 102759</strain>
    </source>
</reference>
<name>A0A9C7UR99_9RHOD</name>
<feature type="region of interest" description="Disordered" evidence="1">
    <location>
        <begin position="392"/>
        <end position="470"/>
    </location>
</feature>
<sequence length="470" mass="54749">MFHFISCKKPIRRVVPHFLFVTNANKHKSCIHIARAIIVAACVAKLPSTKQRYQQQERILFLKGKKLSEQVQERISNSLRIRMAVSQIRTAQSDKQMGTFRLPLDKWRIRVPKTSRYGDTRVALGESSLSYSFCATSVSNVSHRICLQLSQYRSRCSYVNFPSHHRKLSVLSGVKNFSSQVLTNKDIPIEETSRMMGKSIMMVTRRDRKYGTKQISLACNANDTIWKPKLYSKKIGRQDIDRTLESRWEYTGFNIQNFLERYQNKQRVAKLITRQMDKTTIGLSIRRKGNTKLEKRTANETELKLYRNGIRMRKGTGGYEPLPKQSNTEEIKKKQPEKKPLNKKTSSSSDKESEPQYRRRIVAYNEDGSIQFERDLQPGEDFSVALEEWKEERSNLSSTVADAMNPELDWEQNDIQEEEQRQVKSSKRIPKWIADDVDFDDNEDETAEEEDENLFPSPKDVDLEEEDVIE</sequence>
<feature type="region of interest" description="Disordered" evidence="1">
    <location>
        <begin position="307"/>
        <end position="358"/>
    </location>
</feature>
<evidence type="ECO:0000256" key="1">
    <source>
        <dbReference type="SAM" id="MobiDB-lite"/>
    </source>
</evidence>
<dbReference type="OrthoDB" id="11104at2759"/>
<dbReference type="AlphaFoldDB" id="A0A9C7UR99"/>